<proteinExistence type="predicted"/>
<dbReference type="EMBL" id="CP073767">
    <property type="protein sequence ID" value="UWZ58698.1"/>
    <property type="molecule type" value="Genomic_DNA"/>
</dbReference>
<dbReference type="RefSeq" id="WP_052387051.1">
    <property type="nucleotide sequence ID" value="NZ_CP073767.1"/>
</dbReference>
<evidence type="ECO:0000313" key="2">
    <source>
        <dbReference type="Proteomes" id="UP001058003"/>
    </source>
</evidence>
<evidence type="ECO:0000313" key="1">
    <source>
        <dbReference type="EMBL" id="UWZ58698.1"/>
    </source>
</evidence>
<reference evidence="1" key="1">
    <citation type="submission" date="2021-04" db="EMBL/GenBank/DDBJ databases">
        <title>Dactylosporangium aurantiacum NRRL B-8018 full assembly.</title>
        <authorList>
            <person name="Hartkoorn R.C."/>
            <person name="Beaudoing E."/>
            <person name="Hot D."/>
        </authorList>
    </citation>
    <scope>NUCLEOTIDE SEQUENCE</scope>
    <source>
        <strain evidence="1">NRRL B-8018</strain>
    </source>
</reference>
<name>A0A9Q9IPA2_9ACTN</name>
<sequence>MGLDYSFDLYVARAALHPLLKTVAAQAEPYGDEHTIVVFDDGDTLTMPFTSPSDATLFTSGQTIMASPPGLQLNTSIRFPADEYLLAYQPAEAVHGSQVSIGIIYLTTWDRPNLLPGCVSVSFTAATTSMSRLFVVSPSVRGFFIDLARHVGAYLCILDVEDDGFITLYAPQPNPILEQVGRLRPTA</sequence>
<organism evidence="1 2">
    <name type="scientific">Dactylosporangium aurantiacum</name>
    <dbReference type="NCBI Taxonomy" id="35754"/>
    <lineage>
        <taxon>Bacteria</taxon>
        <taxon>Bacillati</taxon>
        <taxon>Actinomycetota</taxon>
        <taxon>Actinomycetes</taxon>
        <taxon>Micromonosporales</taxon>
        <taxon>Micromonosporaceae</taxon>
        <taxon>Dactylosporangium</taxon>
    </lineage>
</organism>
<gene>
    <name evidence="1" type="ORF">Daura_22540</name>
</gene>
<dbReference type="KEGG" id="daur:Daura_22540"/>
<dbReference type="OrthoDB" id="1261794at2"/>
<keyword evidence="2" id="KW-1185">Reference proteome</keyword>
<protein>
    <submittedName>
        <fullName evidence="1">Uncharacterized protein</fullName>
    </submittedName>
</protein>
<accession>A0A9Q9IPA2</accession>
<dbReference type="Proteomes" id="UP001058003">
    <property type="component" value="Chromosome"/>
</dbReference>
<dbReference type="AlphaFoldDB" id="A0A9Q9IPA2"/>